<dbReference type="RefSeq" id="XP_009221937.1">
    <property type="nucleotide sequence ID" value="XM_009223673.1"/>
</dbReference>
<dbReference type="STRING" id="644352.J3NX55"/>
<dbReference type="VEuPathDB" id="FungiDB:GGTG_05862"/>
<dbReference type="eggNOG" id="ENOG502S1W1">
    <property type="taxonomic scope" value="Eukaryota"/>
</dbReference>
<dbReference type="OrthoDB" id="2423701at2759"/>
<protein>
    <recommendedName>
        <fullName evidence="2">DUF4470 domain-containing protein</fullName>
    </recommendedName>
</protein>
<dbReference type="InterPro" id="IPR019734">
    <property type="entry name" value="TPR_rpt"/>
</dbReference>
<dbReference type="HOGENOM" id="CLU_006713_0_0_1"/>
<accession>J3NX55</accession>
<organism evidence="3">
    <name type="scientific">Gaeumannomyces tritici (strain R3-111a-1)</name>
    <name type="common">Wheat and barley take-all root rot fungus</name>
    <name type="synonym">Gaeumannomyces graminis var. tritici</name>
    <dbReference type="NCBI Taxonomy" id="644352"/>
    <lineage>
        <taxon>Eukaryota</taxon>
        <taxon>Fungi</taxon>
        <taxon>Dikarya</taxon>
        <taxon>Ascomycota</taxon>
        <taxon>Pezizomycotina</taxon>
        <taxon>Sordariomycetes</taxon>
        <taxon>Sordariomycetidae</taxon>
        <taxon>Magnaporthales</taxon>
        <taxon>Magnaporthaceae</taxon>
        <taxon>Gaeumannomyces</taxon>
    </lineage>
</organism>
<dbReference type="Gene3D" id="1.25.40.10">
    <property type="entry name" value="Tetratricopeptide repeat domain"/>
    <property type="match status" value="1"/>
</dbReference>
<reference evidence="3" key="3">
    <citation type="submission" date="2010-09" db="EMBL/GenBank/DDBJ databases">
        <title>Annotation of Gaeumannomyces graminis var. tritici R3-111a-1.</title>
        <authorList>
            <consortium name="The Broad Institute Genome Sequencing Platform"/>
            <person name="Ma L.-J."/>
            <person name="Dead R."/>
            <person name="Young S.K."/>
            <person name="Zeng Q."/>
            <person name="Gargeya S."/>
            <person name="Fitzgerald M."/>
            <person name="Haas B."/>
            <person name="Abouelleil A."/>
            <person name="Alvarado L."/>
            <person name="Arachchi H.M."/>
            <person name="Berlin A."/>
            <person name="Brown A."/>
            <person name="Chapman S.B."/>
            <person name="Chen Z."/>
            <person name="Dunbar C."/>
            <person name="Freedman E."/>
            <person name="Gearin G."/>
            <person name="Gellesch M."/>
            <person name="Goldberg J."/>
            <person name="Griggs A."/>
            <person name="Gujja S."/>
            <person name="Heiman D."/>
            <person name="Howarth C."/>
            <person name="Larson L."/>
            <person name="Lui A."/>
            <person name="MacDonald P.J.P."/>
            <person name="Mehta T."/>
            <person name="Montmayeur A."/>
            <person name="Murphy C."/>
            <person name="Neiman D."/>
            <person name="Pearson M."/>
            <person name="Priest M."/>
            <person name="Roberts A."/>
            <person name="Saif S."/>
            <person name="Shea T."/>
            <person name="Shenoy N."/>
            <person name="Sisk P."/>
            <person name="Stolte C."/>
            <person name="Sykes S."/>
            <person name="Yandava C."/>
            <person name="Wortman J."/>
            <person name="Nusbaum C."/>
            <person name="Birren B."/>
        </authorList>
    </citation>
    <scope>NUCLEOTIDE SEQUENCE</scope>
    <source>
        <strain evidence="3">R3-111a-1</strain>
    </source>
</reference>
<evidence type="ECO:0000313" key="4">
    <source>
        <dbReference type="EnsemblFungi" id="EJT75937"/>
    </source>
</evidence>
<dbReference type="SUPFAM" id="SSF48452">
    <property type="entry name" value="TPR-like"/>
    <property type="match status" value="1"/>
</dbReference>
<feature type="domain" description="DUF4470" evidence="2">
    <location>
        <begin position="185"/>
        <end position="248"/>
    </location>
</feature>
<dbReference type="SMART" id="SM00028">
    <property type="entry name" value="TPR"/>
    <property type="match status" value="2"/>
</dbReference>
<feature type="repeat" description="TPR" evidence="1">
    <location>
        <begin position="10"/>
        <end position="43"/>
    </location>
</feature>
<proteinExistence type="predicted"/>
<name>J3NX55_GAET3</name>
<dbReference type="Pfam" id="PF13414">
    <property type="entry name" value="TPR_11"/>
    <property type="match status" value="1"/>
</dbReference>
<dbReference type="AlphaFoldDB" id="J3NX55"/>
<dbReference type="EMBL" id="GL385397">
    <property type="protein sequence ID" value="EJT75937.1"/>
    <property type="molecule type" value="Genomic_DNA"/>
</dbReference>
<evidence type="ECO:0000313" key="3">
    <source>
        <dbReference type="EMBL" id="EJT75937.1"/>
    </source>
</evidence>
<evidence type="ECO:0000259" key="2">
    <source>
        <dbReference type="Pfam" id="PF14737"/>
    </source>
</evidence>
<reference evidence="3" key="2">
    <citation type="submission" date="2010-07" db="EMBL/GenBank/DDBJ databases">
        <authorList>
            <consortium name="The Broad Institute Genome Sequencing Platform"/>
            <consortium name="Broad Institute Genome Sequencing Center for Infectious Disease"/>
            <person name="Ma L.-J."/>
            <person name="Dead R."/>
            <person name="Young S."/>
            <person name="Zeng Q."/>
            <person name="Koehrsen M."/>
            <person name="Alvarado L."/>
            <person name="Berlin A."/>
            <person name="Chapman S.B."/>
            <person name="Chen Z."/>
            <person name="Freedman E."/>
            <person name="Gellesch M."/>
            <person name="Goldberg J."/>
            <person name="Griggs A."/>
            <person name="Gujja S."/>
            <person name="Heilman E.R."/>
            <person name="Heiman D."/>
            <person name="Hepburn T."/>
            <person name="Howarth C."/>
            <person name="Jen D."/>
            <person name="Larson L."/>
            <person name="Mehta T."/>
            <person name="Neiman D."/>
            <person name="Pearson M."/>
            <person name="Roberts A."/>
            <person name="Saif S."/>
            <person name="Shea T."/>
            <person name="Shenoy N."/>
            <person name="Sisk P."/>
            <person name="Stolte C."/>
            <person name="Sykes S."/>
            <person name="Walk T."/>
            <person name="White J."/>
            <person name="Yandava C."/>
            <person name="Haas B."/>
            <person name="Nusbaum C."/>
            <person name="Birren B."/>
        </authorList>
    </citation>
    <scope>NUCLEOTIDE SEQUENCE</scope>
    <source>
        <strain evidence="3">R3-111a-1</strain>
    </source>
</reference>
<reference evidence="4" key="4">
    <citation type="journal article" date="2015" name="G3 (Bethesda)">
        <title>Genome sequences of three phytopathogenic species of the Magnaporthaceae family of fungi.</title>
        <authorList>
            <person name="Okagaki L.H."/>
            <person name="Nunes C.C."/>
            <person name="Sailsbery J."/>
            <person name="Clay B."/>
            <person name="Brown D."/>
            <person name="John T."/>
            <person name="Oh Y."/>
            <person name="Young N."/>
            <person name="Fitzgerald M."/>
            <person name="Haas B.J."/>
            <person name="Zeng Q."/>
            <person name="Young S."/>
            <person name="Adiconis X."/>
            <person name="Fan L."/>
            <person name="Levin J.Z."/>
            <person name="Mitchell T.K."/>
            <person name="Okubara P.A."/>
            <person name="Farman M.L."/>
            <person name="Kohn L.M."/>
            <person name="Birren B."/>
            <person name="Ma L.-J."/>
            <person name="Dean R.A."/>
        </authorList>
    </citation>
    <scope>NUCLEOTIDE SEQUENCE</scope>
    <source>
        <strain evidence="4">R3-111a-1</strain>
    </source>
</reference>
<gene>
    <name evidence="4" type="primary">20346320</name>
    <name evidence="3" type="ORF">GGTG_05862</name>
</gene>
<evidence type="ECO:0000313" key="5">
    <source>
        <dbReference type="Proteomes" id="UP000006039"/>
    </source>
</evidence>
<reference evidence="5" key="1">
    <citation type="submission" date="2010-07" db="EMBL/GenBank/DDBJ databases">
        <title>The genome sequence of Gaeumannomyces graminis var. tritici strain R3-111a-1.</title>
        <authorList>
            <consortium name="The Broad Institute Genome Sequencing Platform"/>
            <person name="Ma L.-J."/>
            <person name="Dead R."/>
            <person name="Young S."/>
            <person name="Zeng Q."/>
            <person name="Koehrsen M."/>
            <person name="Alvarado L."/>
            <person name="Berlin A."/>
            <person name="Chapman S.B."/>
            <person name="Chen Z."/>
            <person name="Freedman E."/>
            <person name="Gellesch M."/>
            <person name="Goldberg J."/>
            <person name="Griggs A."/>
            <person name="Gujja S."/>
            <person name="Heilman E.R."/>
            <person name="Heiman D."/>
            <person name="Hepburn T."/>
            <person name="Howarth C."/>
            <person name="Jen D."/>
            <person name="Larson L."/>
            <person name="Mehta T."/>
            <person name="Neiman D."/>
            <person name="Pearson M."/>
            <person name="Roberts A."/>
            <person name="Saif S."/>
            <person name="Shea T."/>
            <person name="Shenoy N."/>
            <person name="Sisk P."/>
            <person name="Stolte C."/>
            <person name="Sykes S."/>
            <person name="Walk T."/>
            <person name="White J."/>
            <person name="Yandava C."/>
            <person name="Haas B."/>
            <person name="Nusbaum C."/>
            <person name="Birren B."/>
        </authorList>
    </citation>
    <scope>NUCLEOTIDE SEQUENCE [LARGE SCALE GENOMIC DNA]</scope>
    <source>
        <strain evidence="5">R3-111a-1</strain>
    </source>
</reference>
<dbReference type="PROSITE" id="PS50005">
    <property type="entry name" value="TPR"/>
    <property type="match status" value="1"/>
</dbReference>
<keyword evidence="1" id="KW-0802">TPR repeat</keyword>
<evidence type="ECO:0000256" key="1">
    <source>
        <dbReference type="PROSITE-ProRule" id="PRU00339"/>
    </source>
</evidence>
<dbReference type="InterPro" id="IPR011990">
    <property type="entry name" value="TPR-like_helical_dom_sf"/>
</dbReference>
<sequence>MASEGTESPSALARERGNKLYKEGNLAEAEKAYKEAAKLAPDDPSPLSNISAVLFEKGDYAASLVFVKKAIALSAAEPQDSPKKRRLLSRAVKCHIHGLDLQGVASALEALEASGSDEAAALRDDIAQMQALWASVPDVQVQRRLVLDRLPRYTPNLTGEPEYYADGHDTPEPLIDIGPGGNVAQETDVRLMFCGSGDARNVFTTMISYWLLGQLNNSKPKIHITMLDLKPAALARTLIILDMAQQFAIMKVAKTPGHEHALVNMSYLFSSPFLPPFVVAKLKGQLQSLIKALEEGEALLKFLYISPDTRSRVLQVLRQWNAPLPLQFRSKWTRAGARRDGKDAQPQTGQIGGLDADGKTFDDLMAIFASEDYISRREPALSPLLAAYRKGEPGARDKLEEYLAATWTPNPTFIDVAWEEALEATFVSAPGFPRNGTREEKGDWIARFKPSCWSDPNPVGIASALGSGVPTKSPDEWDGAIDALITFFSSLSLSLIHLGGRITIEMIAGEMGDVMERMRHGVLEHRGLPPATNEEPDPRKFQTSYDRIHMSNVPDYVGGLFTVALHGRPLLREDKASNMRYNVLLNPPIFQTHEMFQAEYLLMPDAQQIKANFAMDRRPPRDETGRLEMIMAQGCPPFLADDYIVWEPVAKRSARWPPPLERGALEHFMHAHLLKVALPHPRPAESPMPVCAPLNLTALLRLAAHMGSRDGAGCPAHWLSGVLAAWCSGTVSTTARAPRQLVCEPESARAAHPRADLCVAPWRAELTTLVGLWRPLFPFGIIAAAAAGGGKQGMAPEDRRRNSSAPTPLELIRRYSIKLGGLPTPYEQRGDQLTLVFWDAAGNGTIAPPRRGLRRLLLGDDDNDNYDDDAKRGGDASAARRTREGGVHVVTTLSLDCKTATARFWLRGDVMEEMRAGTDWRAFLWRASTWEKASDGARVAEIADEGGWLDARGE</sequence>
<dbReference type="Proteomes" id="UP000006039">
    <property type="component" value="Unassembled WGS sequence"/>
</dbReference>
<reference evidence="4" key="5">
    <citation type="submission" date="2018-04" db="UniProtKB">
        <authorList>
            <consortium name="EnsemblFungi"/>
        </authorList>
    </citation>
    <scope>IDENTIFICATION</scope>
    <source>
        <strain evidence="4">R3-111a-1</strain>
    </source>
</reference>
<keyword evidence="5" id="KW-1185">Reference proteome</keyword>
<dbReference type="EnsemblFungi" id="EJT75937">
    <property type="protein sequence ID" value="EJT75937"/>
    <property type="gene ID" value="GGTG_05862"/>
</dbReference>
<dbReference type="Pfam" id="PF14737">
    <property type="entry name" value="DUF4470"/>
    <property type="match status" value="1"/>
</dbReference>
<dbReference type="GeneID" id="20346320"/>
<dbReference type="InterPro" id="IPR027974">
    <property type="entry name" value="DUF4470"/>
</dbReference>